<dbReference type="GO" id="GO:0005737">
    <property type="term" value="C:cytoplasm"/>
    <property type="evidence" value="ECO:0007669"/>
    <property type="project" value="UniProtKB-ARBA"/>
</dbReference>
<keyword evidence="4" id="KW-1185">Reference proteome</keyword>
<proteinExistence type="predicted"/>
<comment type="caution">
    <text evidence="3">The sequence shown here is derived from an EMBL/GenBank/DDBJ whole genome shotgun (WGS) entry which is preliminary data.</text>
</comment>
<dbReference type="GO" id="GO:0071944">
    <property type="term" value="C:cell periphery"/>
    <property type="evidence" value="ECO:0007669"/>
    <property type="project" value="UniProtKB-ARBA"/>
</dbReference>
<feature type="domain" description="Phosphatidylinositol transfer protein N-terminal" evidence="2">
    <location>
        <begin position="14"/>
        <end position="253"/>
    </location>
</feature>
<evidence type="ECO:0000313" key="3">
    <source>
        <dbReference type="EMBL" id="KAG0565075.1"/>
    </source>
</evidence>
<dbReference type="PANTHER" id="PTHR10658">
    <property type="entry name" value="PHOSPHATIDYLINOSITOL TRANSFER PROTEIN"/>
    <property type="match status" value="1"/>
</dbReference>
<dbReference type="FunFam" id="3.30.530.20:FF:000028">
    <property type="entry name" value="Phosphatidylinositol transfer protein 5"/>
    <property type="match status" value="1"/>
</dbReference>
<organism evidence="3 4">
    <name type="scientific">Ceratodon purpureus</name>
    <name type="common">Fire moss</name>
    <name type="synonym">Dicranum purpureum</name>
    <dbReference type="NCBI Taxonomy" id="3225"/>
    <lineage>
        <taxon>Eukaryota</taxon>
        <taxon>Viridiplantae</taxon>
        <taxon>Streptophyta</taxon>
        <taxon>Embryophyta</taxon>
        <taxon>Bryophyta</taxon>
        <taxon>Bryophytina</taxon>
        <taxon>Bryopsida</taxon>
        <taxon>Dicranidae</taxon>
        <taxon>Pseudoditrichales</taxon>
        <taxon>Ditrichaceae</taxon>
        <taxon>Ceratodon</taxon>
    </lineage>
</organism>
<dbReference type="Proteomes" id="UP000822688">
    <property type="component" value="Chromosome 8"/>
</dbReference>
<sequence>MLKSLTRNRCGCSRVVMPLLLEEYRIAQMYMVTKIQEQQTAGGEGVEVLINRPFEDEEFGQGQYTSKIYHLQSKIPTWLSTFVPTKFMYIEEEAWNAYPKCKTVLKCPYLNRFKLTIETLHVADNGNSPNVHNLNKEALAARKVENLDIGSNLKDYWSYVVGGPEIDLTKFKSEKTGRGPLTPGWQASCNPVMTAYKLVTVDVPYWGFGYRLEQALLGAERSLFTESNKRCFHWIDEWFGLTYEDVRRMEVENDRSLNQKLGKTSMESDDTENVSSSSEPVKKDASLPSSVSVRS</sequence>
<dbReference type="EMBL" id="CM026429">
    <property type="protein sequence ID" value="KAG0565075.1"/>
    <property type="molecule type" value="Genomic_DNA"/>
</dbReference>
<name>A0A8T0H2W2_CERPU</name>
<dbReference type="PRINTS" id="PR00391">
    <property type="entry name" value="PITRANSFER"/>
</dbReference>
<dbReference type="GO" id="GO:0008526">
    <property type="term" value="F:phosphatidylinositol transfer activity"/>
    <property type="evidence" value="ECO:0007669"/>
    <property type="project" value="UniProtKB-ARBA"/>
</dbReference>
<protein>
    <recommendedName>
        <fullName evidence="2">Phosphatidylinositol transfer protein N-terminal domain-containing protein</fullName>
    </recommendedName>
</protein>
<dbReference type="AlphaFoldDB" id="A0A8T0H2W2"/>
<dbReference type="InterPro" id="IPR055261">
    <property type="entry name" value="PI_transfer_N"/>
</dbReference>
<evidence type="ECO:0000313" key="4">
    <source>
        <dbReference type="Proteomes" id="UP000822688"/>
    </source>
</evidence>
<dbReference type="InterPro" id="IPR001666">
    <property type="entry name" value="PI_transfer"/>
</dbReference>
<dbReference type="Pfam" id="PF02121">
    <property type="entry name" value="IP_trans"/>
    <property type="match status" value="1"/>
</dbReference>
<evidence type="ECO:0000256" key="1">
    <source>
        <dbReference type="SAM" id="MobiDB-lite"/>
    </source>
</evidence>
<dbReference type="Gene3D" id="3.30.530.20">
    <property type="match status" value="1"/>
</dbReference>
<dbReference type="PANTHER" id="PTHR10658:SF11">
    <property type="entry name" value="VIBRATOR, ISOFORM B"/>
    <property type="match status" value="1"/>
</dbReference>
<gene>
    <name evidence="3" type="ORF">KC19_8G161800</name>
</gene>
<reference evidence="3" key="1">
    <citation type="submission" date="2020-06" db="EMBL/GenBank/DDBJ databases">
        <title>WGS assembly of Ceratodon purpureus strain R40.</title>
        <authorList>
            <person name="Carey S.B."/>
            <person name="Jenkins J."/>
            <person name="Shu S."/>
            <person name="Lovell J.T."/>
            <person name="Sreedasyam A."/>
            <person name="Maumus F."/>
            <person name="Tiley G.P."/>
            <person name="Fernandez-Pozo N."/>
            <person name="Barry K."/>
            <person name="Chen C."/>
            <person name="Wang M."/>
            <person name="Lipzen A."/>
            <person name="Daum C."/>
            <person name="Saski C.A."/>
            <person name="Payton A.C."/>
            <person name="Mcbreen J.C."/>
            <person name="Conrad R.E."/>
            <person name="Kollar L.M."/>
            <person name="Olsson S."/>
            <person name="Huttunen S."/>
            <person name="Landis J.B."/>
            <person name="Wickett N.J."/>
            <person name="Johnson M.G."/>
            <person name="Rensing S.A."/>
            <person name="Grimwood J."/>
            <person name="Schmutz J."/>
            <person name="Mcdaniel S.F."/>
        </authorList>
    </citation>
    <scope>NUCLEOTIDE SEQUENCE</scope>
    <source>
        <strain evidence="3">R40</strain>
    </source>
</reference>
<evidence type="ECO:0000259" key="2">
    <source>
        <dbReference type="Pfam" id="PF02121"/>
    </source>
</evidence>
<dbReference type="InterPro" id="IPR023393">
    <property type="entry name" value="START-like_dom_sf"/>
</dbReference>
<accession>A0A8T0H2W2</accession>
<dbReference type="SUPFAM" id="SSF55961">
    <property type="entry name" value="Bet v1-like"/>
    <property type="match status" value="1"/>
</dbReference>
<feature type="region of interest" description="Disordered" evidence="1">
    <location>
        <begin position="257"/>
        <end position="295"/>
    </location>
</feature>